<keyword evidence="3" id="KW-1185">Reference proteome</keyword>
<evidence type="ECO:0000256" key="1">
    <source>
        <dbReference type="SAM" id="Phobius"/>
    </source>
</evidence>
<organism evidence="2 3">
    <name type="scientific">Gracilariopsis chorda</name>
    <dbReference type="NCBI Taxonomy" id="448386"/>
    <lineage>
        <taxon>Eukaryota</taxon>
        <taxon>Rhodophyta</taxon>
        <taxon>Florideophyceae</taxon>
        <taxon>Rhodymeniophycidae</taxon>
        <taxon>Gracilariales</taxon>
        <taxon>Gracilariaceae</taxon>
        <taxon>Gracilariopsis</taxon>
    </lineage>
</organism>
<keyword evidence="1" id="KW-0472">Membrane</keyword>
<feature type="transmembrane region" description="Helical" evidence="1">
    <location>
        <begin position="76"/>
        <end position="92"/>
    </location>
</feature>
<name>A0A2V3IIJ0_9FLOR</name>
<reference evidence="2 3" key="1">
    <citation type="journal article" date="2018" name="Mol. Biol. Evol.">
        <title>Analysis of the draft genome of the red seaweed Gracilariopsis chorda provides insights into genome size evolution in Rhodophyta.</title>
        <authorList>
            <person name="Lee J."/>
            <person name="Yang E.C."/>
            <person name="Graf L."/>
            <person name="Yang J.H."/>
            <person name="Qiu H."/>
            <person name="Zel Zion U."/>
            <person name="Chan C.X."/>
            <person name="Stephens T.G."/>
            <person name="Weber A.P.M."/>
            <person name="Boo G.H."/>
            <person name="Boo S.M."/>
            <person name="Kim K.M."/>
            <person name="Shin Y."/>
            <person name="Jung M."/>
            <person name="Lee S.J."/>
            <person name="Yim H.S."/>
            <person name="Lee J.H."/>
            <person name="Bhattacharya D."/>
            <person name="Yoon H.S."/>
        </authorList>
    </citation>
    <scope>NUCLEOTIDE SEQUENCE [LARGE SCALE GENOMIC DNA]</scope>
    <source>
        <strain evidence="2 3">SKKU-2015</strain>
        <tissue evidence="2">Whole body</tissue>
    </source>
</reference>
<gene>
    <name evidence="2" type="ORF">BWQ96_08414</name>
</gene>
<feature type="transmembrane region" description="Helical" evidence="1">
    <location>
        <begin position="401"/>
        <end position="423"/>
    </location>
</feature>
<comment type="caution">
    <text evidence="2">The sequence shown here is derived from an EMBL/GenBank/DDBJ whole genome shotgun (WGS) entry which is preliminary data.</text>
</comment>
<dbReference type="EMBL" id="NBIV01000188">
    <property type="protein sequence ID" value="PXF41879.1"/>
    <property type="molecule type" value="Genomic_DNA"/>
</dbReference>
<dbReference type="AlphaFoldDB" id="A0A2V3IIJ0"/>
<accession>A0A2V3IIJ0</accession>
<keyword evidence="1" id="KW-1133">Transmembrane helix</keyword>
<evidence type="ECO:0000313" key="2">
    <source>
        <dbReference type="EMBL" id="PXF41879.1"/>
    </source>
</evidence>
<dbReference type="Proteomes" id="UP000247409">
    <property type="component" value="Unassembled WGS sequence"/>
</dbReference>
<proteinExistence type="predicted"/>
<sequence>MGKQLLLNLSPSVWNVLKWALFTLVITPAFEIMTASLMASSATARVQAGAQLELFDSQLGIFALHSRYAGKRRTRLWLVLGTAVLMALELWLEMSFSAAEVVVTVSEEVWVGPNHDERYMRRENFSINDEPTRLLETMSRQCIAGPRAMKRDSVQRATVTVLEEAEVIAQYSLTANWTVRAAYVREEDSLVACDAVAETKWASVEAPNIVSQYGVEGFHSDCDPALGLDSEWFQTLHNESFTQRGAFVFEGERARAYSGTRATCVELDAGVDRAEDIDDVPLRLVCALQLNSTVAITLTAGLNIARCVALLLHGPGVETLAGSHARQLRLLAFVAETRILWPGWSNTLKGMVQKRSLERVAMAALMVSGERAVSGVAERRERRRVTQSGGQVRQVATVDTLAVVPLVALGALGALLAVCDVVLRLRRRTTKRVQMSSPWVAAVVAVDAQRLGVYGDSPVRLRLQLDRAAGRVRVLPPLMSRAAISHSHAISQCSCIPSVIPTVPTSKV</sequence>
<protein>
    <submittedName>
        <fullName evidence="2">Uncharacterized protein</fullName>
    </submittedName>
</protein>
<keyword evidence="1" id="KW-0812">Transmembrane</keyword>
<dbReference type="OrthoDB" id="10556327at2759"/>
<feature type="transmembrane region" description="Helical" evidence="1">
    <location>
        <begin position="20"/>
        <end position="39"/>
    </location>
</feature>
<evidence type="ECO:0000313" key="3">
    <source>
        <dbReference type="Proteomes" id="UP000247409"/>
    </source>
</evidence>